<evidence type="ECO:0000256" key="1">
    <source>
        <dbReference type="ARBA" id="ARBA00022737"/>
    </source>
</evidence>
<feature type="domain" description="RRM" evidence="4">
    <location>
        <begin position="156"/>
        <end position="234"/>
    </location>
</feature>
<accession>A0ABP9YWW1</accession>
<keyword evidence="2 3" id="KW-0694">RNA-binding</keyword>
<dbReference type="InterPro" id="IPR012677">
    <property type="entry name" value="Nucleotide-bd_a/b_plait_sf"/>
</dbReference>
<dbReference type="EMBL" id="BAABUK010000009">
    <property type="protein sequence ID" value="GAA5811350.1"/>
    <property type="molecule type" value="Genomic_DNA"/>
</dbReference>
<feature type="domain" description="RRM" evidence="4">
    <location>
        <begin position="247"/>
        <end position="326"/>
    </location>
</feature>
<proteinExistence type="predicted"/>
<dbReference type="Pfam" id="PF00076">
    <property type="entry name" value="RRM_1"/>
    <property type="match status" value="2"/>
</dbReference>
<keyword evidence="6" id="KW-1185">Reference proteome</keyword>
<comment type="caution">
    <text evidence="5">The sequence shown here is derived from an EMBL/GenBank/DDBJ whole genome shotgun (WGS) entry which is preliminary data.</text>
</comment>
<dbReference type="PANTHER" id="PTHR24012">
    <property type="entry name" value="RNA BINDING PROTEIN"/>
    <property type="match status" value="1"/>
</dbReference>
<evidence type="ECO:0000256" key="2">
    <source>
        <dbReference type="ARBA" id="ARBA00022884"/>
    </source>
</evidence>
<gene>
    <name evidence="5" type="ORF">MFLAVUS_004783</name>
</gene>
<organism evidence="5 6">
    <name type="scientific">Mucor flavus</name>
    <dbReference type="NCBI Taxonomy" id="439312"/>
    <lineage>
        <taxon>Eukaryota</taxon>
        <taxon>Fungi</taxon>
        <taxon>Fungi incertae sedis</taxon>
        <taxon>Mucoromycota</taxon>
        <taxon>Mucoromycotina</taxon>
        <taxon>Mucoromycetes</taxon>
        <taxon>Mucorales</taxon>
        <taxon>Mucorineae</taxon>
        <taxon>Mucoraceae</taxon>
        <taxon>Mucor</taxon>
    </lineage>
</organism>
<dbReference type="Gene3D" id="3.30.70.330">
    <property type="match status" value="2"/>
</dbReference>
<dbReference type="Proteomes" id="UP001473302">
    <property type="component" value="Unassembled WGS sequence"/>
</dbReference>
<evidence type="ECO:0000313" key="6">
    <source>
        <dbReference type="Proteomes" id="UP001473302"/>
    </source>
</evidence>
<dbReference type="SMART" id="SM00360">
    <property type="entry name" value="RRM"/>
    <property type="match status" value="2"/>
</dbReference>
<dbReference type="SUPFAM" id="SSF54928">
    <property type="entry name" value="RNA-binding domain, RBD"/>
    <property type="match status" value="2"/>
</dbReference>
<evidence type="ECO:0000256" key="3">
    <source>
        <dbReference type="PROSITE-ProRule" id="PRU00176"/>
    </source>
</evidence>
<name>A0ABP9YWW1_9FUNG</name>
<evidence type="ECO:0000313" key="5">
    <source>
        <dbReference type="EMBL" id="GAA5811350.1"/>
    </source>
</evidence>
<keyword evidence="1" id="KW-0677">Repeat</keyword>
<dbReference type="InterPro" id="IPR035979">
    <property type="entry name" value="RBD_domain_sf"/>
</dbReference>
<evidence type="ECO:0000259" key="4">
    <source>
        <dbReference type="PROSITE" id="PS50102"/>
    </source>
</evidence>
<protein>
    <recommendedName>
        <fullName evidence="4">RRM domain-containing protein</fullName>
    </recommendedName>
</protein>
<dbReference type="InterPro" id="IPR000504">
    <property type="entry name" value="RRM_dom"/>
</dbReference>
<sequence>MENTRKVLHFMTPTSPPYPPFQPAQLVYDASDPNSMATFAYIYPVSPPFYYAEPTNSYPGSPMLHYQLSPQLHPSSPPFSPNLQYQTSPNHHAFMVPSQQQQQQQQHQFPPLHISSPVLTASSNSQPIYIQPIMDFKKRQELLEQEYAHLSQFHPQNIYVRGLATSETDESFLEMCQVYGPIRSSKAILDQKTGECKGYGFAMFQDQEDCQVAITHLNAAGYQASLARVGQESFSSRLRSLQDETSTNIYISNLPVHMDEDGLQDLFKPFQTISNRILRDPRSGLSRGVGFARLADRLSASAVIEKFNGHSIAGSSAPLQVRFADSPAQKRLKNQTSSKKVPAHNIRDIFPAGFPTRSSMPVTPETMLGIAPSYNNSNVYPHTTVTADASGVDALADTIDLQLSLNEPVCTLRE</sequence>
<reference evidence="5 6" key="1">
    <citation type="submission" date="2024-04" db="EMBL/GenBank/DDBJ databases">
        <title>genome sequences of Mucor flavus KT1a and Helicostylum pulchrum KT1b strains isolated from the surface of a dry-aged beef.</title>
        <authorList>
            <person name="Toyotome T."/>
            <person name="Hosono M."/>
            <person name="Torimaru M."/>
            <person name="Fukuda K."/>
            <person name="Mikami N."/>
        </authorList>
    </citation>
    <scope>NUCLEOTIDE SEQUENCE [LARGE SCALE GENOMIC DNA]</scope>
    <source>
        <strain evidence="5 6">KT1a</strain>
    </source>
</reference>
<dbReference type="PROSITE" id="PS50102">
    <property type="entry name" value="RRM"/>
    <property type="match status" value="2"/>
</dbReference>